<reference evidence="2" key="3">
    <citation type="journal article" date="2010" name="Genome Res.">
        <title>Population genomic sequencing of Coccidioides fungi reveals recent hybridization and transposon control.</title>
        <authorList>
            <person name="Neafsey D.E."/>
            <person name="Barker B.M."/>
            <person name="Sharpton T.J."/>
            <person name="Stajich J.E."/>
            <person name="Park D.J."/>
            <person name="Whiston E."/>
            <person name="Hung C.-Y."/>
            <person name="McMahan C."/>
            <person name="White J."/>
            <person name="Sykes S."/>
            <person name="Heiman D."/>
            <person name="Young S."/>
            <person name="Zeng Q."/>
            <person name="Abouelleil A."/>
            <person name="Aftuck L."/>
            <person name="Bessette D."/>
            <person name="Brown A."/>
            <person name="FitzGerald M."/>
            <person name="Lui A."/>
            <person name="Macdonald J.P."/>
            <person name="Priest M."/>
            <person name="Orbach M.J."/>
            <person name="Galgiani J.N."/>
            <person name="Kirkland T.N."/>
            <person name="Cole G.T."/>
            <person name="Birren B.W."/>
            <person name="Henn M.R."/>
            <person name="Taylor J.W."/>
            <person name="Rounsley S.D."/>
        </authorList>
    </citation>
    <scope>NUCLEOTIDE SEQUENCE [LARGE SCALE GENOMIC DNA]</scope>
    <source>
        <strain evidence="2">RMSCC 3488</strain>
    </source>
</reference>
<protein>
    <submittedName>
        <fullName evidence="1">Uncharacterized protein</fullName>
    </submittedName>
</protein>
<proteinExistence type="predicted"/>
<gene>
    <name evidence="1" type="ORF">CPAG_00103</name>
</gene>
<name>A0A0J6F459_COCPO</name>
<dbReference type="Proteomes" id="UP000054567">
    <property type="component" value="Unassembled WGS sequence"/>
</dbReference>
<evidence type="ECO:0000313" key="2">
    <source>
        <dbReference type="Proteomes" id="UP000054567"/>
    </source>
</evidence>
<sequence length="110" mass="12809">MQHVQKSSEYFIVLPSLSRLLTIIERKDVAERRTVQLPVDLLALSSWDIREFCRSTYTLHFSAWSDEYEICKDRKASLMFARTLPIARFNDIAKCGRCIPANVNVNGMRR</sequence>
<accession>A0A0J6F459</accession>
<dbReference type="AlphaFoldDB" id="A0A0J6F459"/>
<reference evidence="2" key="2">
    <citation type="journal article" date="2009" name="Genome Res.">
        <title>Comparative genomic analyses of the human fungal pathogens Coccidioides and their relatives.</title>
        <authorList>
            <person name="Sharpton T.J."/>
            <person name="Stajich J.E."/>
            <person name="Rounsley S.D."/>
            <person name="Gardner M.J."/>
            <person name="Wortman J.R."/>
            <person name="Jordar V.S."/>
            <person name="Maiti R."/>
            <person name="Kodira C.D."/>
            <person name="Neafsey D.E."/>
            <person name="Zeng Q."/>
            <person name="Hung C.-Y."/>
            <person name="McMahan C."/>
            <person name="Muszewska A."/>
            <person name="Grynberg M."/>
            <person name="Mandel M.A."/>
            <person name="Kellner E.M."/>
            <person name="Barker B.M."/>
            <person name="Galgiani J.N."/>
            <person name="Orbach M.J."/>
            <person name="Kirkland T.N."/>
            <person name="Cole G.T."/>
            <person name="Henn M.R."/>
            <person name="Birren B.W."/>
            <person name="Taylor J.W."/>
        </authorList>
    </citation>
    <scope>NUCLEOTIDE SEQUENCE [LARGE SCALE GENOMIC DNA]</scope>
    <source>
        <strain evidence="2">RMSCC 3488</strain>
    </source>
</reference>
<dbReference type="VEuPathDB" id="FungiDB:CPAG_00103"/>
<evidence type="ECO:0000313" key="1">
    <source>
        <dbReference type="EMBL" id="KMM63749.1"/>
    </source>
</evidence>
<organism evidence="1 2">
    <name type="scientific">Coccidioides posadasii RMSCC 3488</name>
    <dbReference type="NCBI Taxonomy" id="454284"/>
    <lineage>
        <taxon>Eukaryota</taxon>
        <taxon>Fungi</taxon>
        <taxon>Dikarya</taxon>
        <taxon>Ascomycota</taxon>
        <taxon>Pezizomycotina</taxon>
        <taxon>Eurotiomycetes</taxon>
        <taxon>Eurotiomycetidae</taxon>
        <taxon>Onygenales</taxon>
        <taxon>Onygenaceae</taxon>
        <taxon>Coccidioides</taxon>
    </lineage>
</organism>
<dbReference type="EMBL" id="DS268109">
    <property type="protein sequence ID" value="KMM63749.1"/>
    <property type="molecule type" value="Genomic_DNA"/>
</dbReference>
<reference evidence="1 2" key="1">
    <citation type="submission" date="2007-06" db="EMBL/GenBank/DDBJ databases">
        <title>The Genome Sequence of Coccidioides posadasii RMSCC_3488.</title>
        <authorList>
            <consortium name="Coccidioides Genome Resources Consortium"/>
            <consortium name="The Broad Institute Genome Sequencing Platform"/>
            <person name="Henn M.R."/>
            <person name="Sykes S."/>
            <person name="Young S."/>
            <person name="Jaffe D."/>
            <person name="Berlin A."/>
            <person name="Alvarez P."/>
            <person name="Butler J."/>
            <person name="Gnerre S."/>
            <person name="Grabherr M."/>
            <person name="Mauceli E."/>
            <person name="Brockman W."/>
            <person name="Kodira C."/>
            <person name="Alvarado L."/>
            <person name="Zeng Q."/>
            <person name="Crawford M."/>
            <person name="Antoine C."/>
            <person name="Devon K."/>
            <person name="Galgiani J."/>
            <person name="Orsborn K."/>
            <person name="Lewis M.L."/>
            <person name="Nusbaum C."/>
            <person name="Galagan J."/>
            <person name="Birren B."/>
        </authorList>
    </citation>
    <scope>NUCLEOTIDE SEQUENCE [LARGE SCALE GENOMIC DNA]</scope>
    <source>
        <strain evidence="1 2">RMSCC 3488</strain>
    </source>
</reference>